<dbReference type="Pfam" id="PF19300">
    <property type="entry name" value="BPD_transp_1_N"/>
    <property type="match status" value="1"/>
</dbReference>
<dbReference type="PANTHER" id="PTHR43163">
    <property type="entry name" value="DIPEPTIDE TRANSPORT SYSTEM PERMEASE PROTEIN DPPB-RELATED"/>
    <property type="match status" value="1"/>
</dbReference>
<feature type="transmembrane region" description="Helical" evidence="7">
    <location>
        <begin position="9"/>
        <end position="30"/>
    </location>
</feature>
<evidence type="ECO:0000313" key="9">
    <source>
        <dbReference type="EMBL" id="SFL89468.1"/>
    </source>
</evidence>
<dbReference type="GO" id="GO:0005886">
    <property type="term" value="C:plasma membrane"/>
    <property type="evidence" value="ECO:0007669"/>
    <property type="project" value="UniProtKB-SubCell"/>
</dbReference>
<keyword evidence="6 7" id="KW-0472">Membrane</keyword>
<evidence type="ECO:0000256" key="2">
    <source>
        <dbReference type="ARBA" id="ARBA00022448"/>
    </source>
</evidence>
<feature type="transmembrane region" description="Helical" evidence="7">
    <location>
        <begin position="286"/>
        <end position="307"/>
    </location>
</feature>
<proteinExistence type="inferred from homology"/>
<evidence type="ECO:0000313" key="10">
    <source>
        <dbReference type="Proteomes" id="UP000199006"/>
    </source>
</evidence>
<evidence type="ECO:0000256" key="6">
    <source>
        <dbReference type="ARBA" id="ARBA00023136"/>
    </source>
</evidence>
<evidence type="ECO:0000256" key="1">
    <source>
        <dbReference type="ARBA" id="ARBA00004651"/>
    </source>
</evidence>
<evidence type="ECO:0000256" key="4">
    <source>
        <dbReference type="ARBA" id="ARBA00022692"/>
    </source>
</evidence>
<dbReference type="GO" id="GO:0055085">
    <property type="term" value="P:transmembrane transport"/>
    <property type="evidence" value="ECO:0007669"/>
    <property type="project" value="InterPro"/>
</dbReference>
<keyword evidence="10" id="KW-1185">Reference proteome</keyword>
<comment type="similarity">
    <text evidence="7">Belongs to the binding-protein-dependent transport system permease family.</text>
</comment>
<keyword evidence="3" id="KW-1003">Cell membrane</keyword>
<gene>
    <name evidence="9" type="ORF">SAMN02983006_02301</name>
</gene>
<evidence type="ECO:0000259" key="8">
    <source>
        <dbReference type="PROSITE" id="PS50928"/>
    </source>
</evidence>
<feature type="domain" description="ABC transmembrane type-1" evidence="8">
    <location>
        <begin position="95"/>
        <end position="304"/>
    </location>
</feature>
<dbReference type="Pfam" id="PF00528">
    <property type="entry name" value="BPD_transp_1"/>
    <property type="match status" value="1"/>
</dbReference>
<dbReference type="InterPro" id="IPR035906">
    <property type="entry name" value="MetI-like_sf"/>
</dbReference>
<dbReference type="AlphaFoldDB" id="A0A1I4LEG8"/>
<dbReference type="SUPFAM" id="SSF161098">
    <property type="entry name" value="MetI-like"/>
    <property type="match status" value="1"/>
</dbReference>
<dbReference type="Proteomes" id="UP000199006">
    <property type="component" value="Unassembled WGS sequence"/>
</dbReference>
<feature type="transmembrane region" description="Helical" evidence="7">
    <location>
        <begin position="235"/>
        <end position="257"/>
    </location>
</feature>
<organism evidence="9 10">
    <name type="scientific">Halanaerobium salsuginis</name>
    <dbReference type="NCBI Taxonomy" id="29563"/>
    <lineage>
        <taxon>Bacteria</taxon>
        <taxon>Bacillati</taxon>
        <taxon>Bacillota</taxon>
        <taxon>Clostridia</taxon>
        <taxon>Halanaerobiales</taxon>
        <taxon>Halanaerobiaceae</taxon>
        <taxon>Halanaerobium</taxon>
    </lineage>
</organism>
<feature type="transmembrane region" description="Helical" evidence="7">
    <location>
        <begin position="134"/>
        <end position="158"/>
    </location>
</feature>
<accession>A0A1I4LEG8</accession>
<protein>
    <submittedName>
        <fullName evidence="9">Peptide/nickel transport system permease protein</fullName>
    </submittedName>
</protein>
<sequence>MWRYITKRILIAIPVLIGISIVAFFLIRLVPGDTVTALLGANYNQEQAAALRADYGLDKPLITQYLIWVKNLLKGDFGHSFFTNQAVSSSIMERLPVTFELMIMSFIYCLLIAIPLGAVASLKKNSLLDYLATIFGLLGVSIPNFWLATILILVFSLHMGWFPSGGFVSFFADPIANLRYMFLPSIALGASVGAVVMRMTRSSMLEILKQDYIEMARAKGVSQKILIISHALKNALIPVITVLGIQMGYLLGGSVIIEQIFSLPGIGRLALQAITNRDYILMQGSILFVAAGFVIINLLVDLIYALINPQIRY</sequence>
<dbReference type="EMBL" id="FOTI01000040">
    <property type="protein sequence ID" value="SFL89468.1"/>
    <property type="molecule type" value="Genomic_DNA"/>
</dbReference>
<dbReference type="RefSeq" id="WP_089862333.1">
    <property type="nucleotide sequence ID" value="NZ_FOTI01000040.1"/>
</dbReference>
<reference evidence="9 10" key="1">
    <citation type="submission" date="2016-10" db="EMBL/GenBank/DDBJ databases">
        <authorList>
            <person name="de Groot N.N."/>
        </authorList>
    </citation>
    <scope>NUCLEOTIDE SEQUENCE [LARGE SCALE GENOMIC DNA]</scope>
    <source>
        <strain evidence="9 10">ATCC 51327</strain>
    </source>
</reference>
<keyword evidence="2 7" id="KW-0813">Transport</keyword>
<keyword evidence="4 7" id="KW-0812">Transmembrane</keyword>
<comment type="subcellular location">
    <subcellularLocation>
        <location evidence="1 7">Cell membrane</location>
        <topology evidence="1 7">Multi-pass membrane protein</topology>
    </subcellularLocation>
</comment>
<keyword evidence="5 7" id="KW-1133">Transmembrane helix</keyword>
<dbReference type="OrthoDB" id="9773221at2"/>
<feature type="transmembrane region" description="Helical" evidence="7">
    <location>
        <begin position="101"/>
        <end position="122"/>
    </location>
</feature>
<dbReference type="InterPro" id="IPR000515">
    <property type="entry name" value="MetI-like"/>
</dbReference>
<dbReference type="Gene3D" id="1.10.3720.10">
    <property type="entry name" value="MetI-like"/>
    <property type="match status" value="1"/>
</dbReference>
<dbReference type="PANTHER" id="PTHR43163:SF6">
    <property type="entry name" value="DIPEPTIDE TRANSPORT SYSTEM PERMEASE PROTEIN DPPB-RELATED"/>
    <property type="match status" value="1"/>
</dbReference>
<evidence type="ECO:0000256" key="7">
    <source>
        <dbReference type="RuleBase" id="RU363032"/>
    </source>
</evidence>
<dbReference type="CDD" id="cd06261">
    <property type="entry name" value="TM_PBP2"/>
    <property type="match status" value="1"/>
</dbReference>
<evidence type="ECO:0000256" key="5">
    <source>
        <dbReference type="ARBA" id="ARBA00022989"/>
    </source>
</evidence>
<evidence type="ECO:0000256" key="3">
    <source>
        <dbReference type="ARBA" id="ARBA00022475"/>
    </source>
</evidence>
<name>A0A1I4LEG8_9FIRM</name>
<dbReference type="InterPro" id="IPR045621">
    <property type="entry name" value="BPD_transp_1_N"/>
</dbReference>
<dbReference type="STRING" id="29563.SAMN02983006_02301"/>
<feature type="transmembrane region" description="Helical" evidence="7">
    <location>
        <begin position="178"/>
        <end position="197"/>
    </location>
</feature>
<dbReference type="PROSITE" id="PS50928">
    <property type="entry name" value="ABC_TM1"/>
    <property type="match status" value="1"/>
</dbReference>